<dbReference type="SMART" id="SM00355">
    <property type="entry name" value="ZnF_C2H2"/>
    <property type="match status" value="4"/>
</dbReference>
<dbReference type="InterPro" id="IPR040647">
    <property type="entry name" value="SPIN-DOC_Znf-C2H2"/>
</dbReference>
<feature type="compositionally biased region" description="Acidic residues" evidence="1">
    <location>
        <begin position="27"/>
        <end position="36"/>
    </location>
</feature>
<feature type="domain" description="C2H2-type" evidence="2">
    <location>
        <begin position="705"/>
        <end position="730"/>
    </location>
</feature>
<dbReference type="EMBL" id="JBHFQA010000022">
    <property type="protein sequence ID" value="KAL2079324.1"/>
    <property type="molecule type" value="Genomic_DNA"/>
</dbReference>
<feature type="compositionally biased region" description="Pro residues" evidence="1">
    <location>
        <begin position="470"/>
        <end position="504"/>
    </location>
</feature>
<organism evidence="3 4">
    <name type="scientific">Coilia grayii</name>
    <name type="common">Gray's grenadier anchovy</name>
    <dbReference type="NCBI Taxonomy" id="363190"/>
    <lineage>
        <taxon>Eukaryota</taxon>
        <taxon>Metazoa</taxon>
        <taxon>Chordata</taxon>
        <taxon>Craniata</taxon>
        <taxon>Vertebrata</taxon>
        <taxon>Euteleostomi</taxon>
        <taxon>Actinopterygii</taxon>
        <taxon>Neopterygii</taxon>
        <taxon>Teleostei</taxon>
        <taxon>Clupei</taxon>
        <taxon>Clupeiformes</taxon>
        <taxon>Clupeoidei</taxon>
        <taxon>Engraulidae</taxon>
        <taxon>Coilinae</taxon>
        <taxon>Coilia</taxon>
    </lineage>
</organism>
<feature type="compositionally biased region" description="Basic and acidic residues" evidence="1">
    <location>
        <begin position="410"/>
        <end position="421"/>
    </location>
</feature>
<comment type="caution">
    <text evidence="3">The sequence shown here is derived from an EMBL/GenBank/DDBJ whole genome shotgun (WGS) entry which is preliminary data.</text>
</comment>
<dbReference type="PANTHER" id="PTHR34589">
    <property type="entry name" value="SIMILAR TO RIKEN CDNA 2700081O15"/>
    <property type="match status" value="1"/>
</dbReference>
<feature type="compositionally biased region" description="Gly residues" evidence="1">
    <location>
        <begin position="210"/>
        <end position="236"/>
    </location>
</feature>
<keyword evidence="4" id="KW-1185">Reference proteome</keyword>
<feature type="compositionally biased region" description="Pro residues" evidence="1">
    <location>
        <begin position="98"/>
        <end position="110"/>
    </location>
</feature>
<feature type="domain" description="C2H2-type" evidence="2">
    <location>
        <begin position="351"/>
        <end position="376"/>
    </location>
</feature>
<dbReference type="Pfam" id="PF18658">
    <property type="entry name" value="zf-C2H2_12"/>
    <property type="match status" value="4"/>
</dbReference>
<feature type="domain" description="C2H2-type" evidence="2">
    <location>
        <begin position="151"/>
        <end position="176"/>
    </location>
</feature>
<accession>A0ABD1IWQ4</accession>
<dbReference type="InterPro" id="IPR013087">
    <property type="entry name" value="Znf_C2H2_type"/>
</dbReference>
<evidence type="ECO:0000313" key="3">
    <source>
        <dbReference type="EMBL" id="KAL2079324.1"/>
    </source>
</evidence>
<sequence length="791" mass="85192">MEKQEPKEPEVQPCAEQADCLSLIISGEEETIEEPTDFGVPLGGDDGITNGHSQEDEDEDTGIPSGSTHTTYWSVSDDPDAPFLLSPMPGPSQRRSSTPPPPPSPLAPPARPERASRPGLSRIPGRDHRRYYHEYWRSEYLMDFDPRRHGMICMVCGSSLATLKLSTIKRHIRQKHPDSLLWSAADKELIRQGWESHLGLEARQRPFSSGGAGGGGGGGGGDEGGGGGGGGVGGGGIEEDGVEDGMGEATSQEMLDCARRSTGVRTAKLQAVTPKRTPPSGNSSCGGGAGGGDGGGSMMMTLPASPPPPNPTQEDLQMPSAQTLERYLNDSLHAWFRQEFLMEYQAEAGRLVCMVCGSVLPSLHLDHIKSHVLDLHPNSLVYSSEEKHCILQSWAQTHESSDSSPVPDFYKLEPDAKDPTDSSHPADTGSCMDFLPQDMDDLMTPMIPTETPLDLDLNHSNVSSSSSPALPQPPQPPQPQPQPQPPPLSSPSSPLPPPPPPAPPLHHHPPLRPPRRRQLRDGFPWRLRLDYMVAYGPQGVGTYCMVCWQALAVAKVSGFRQHIQESHPETTRLSRREREQVADAWVRDAPSRGQQAADATHGTAESEGGIIALSISEEMESPTSPRKSSSGQTKSKTQDGASPKGLSKNGPATPGKASGDPAPSPSPSPGGGRHGHYPGKDQRRNYQVRWRTEYLMDYDCRRHGLICMVCGATLATLKVSTIKRHIQQVHPVSLAYSAEERQQALQAYGHTAPQYAPSVDDNFYSTQDHGHAAPAATTATTADTHAGLFVT</sequence>
<dbReference type="AlphaFoldDB" id="A0ABD1IWQ4"/>
<feature type="compositionally biased region" description="Polar residues" evidence="1">
    <location>
        <begin position="64"/>
        <end position="74"/>
    </location>
</feature>
<feature type="region of interest" description="Disordered" evidence="1">
    <location>
        <begin position="396"/>
        <end position="517"/>
    </location>
</feature>
<gene>
    <name evidence="3" type="ORF">ACEWY4_025068</name>
</gene>
<proteinExistence type="predicted"/>
<dbReference type="Proteomes" id="UP001591681">
    <property type="component" value="Unassembled WGS sequence"/>
</dbReference>
<feature type="region of interest" description="Disordered" evidence="1">
    <location>
        <begin position="204"/>
        <end position="244"/>
    </location>
</feature>
<feature type="compositionally biased region" description="Basic and acidic residues" evidence="1">
    <location>
        <begin position="564"/>
        <end position="590"/>
    </location>
</feature>
<evidence type="ECO:0000259" key="2">
    <source>
        <dbReference type="SMART" id="SM00355"/>
    </source>
</evidence>
<feature type="region of interest" description="Disordered" evidence="1">
    <location>
        <begin position="564"/>
        <end position="684"/>
    </location>
</feature>
<feature type="region of interest" description="Disordered" evidence="1">
    <location>
        <begin position="23"/>
        <end position="124"/>
    </location>
</feature>
<reference evidence="3 4" key="1">
    <citation type="submission" date="2024-09" db="EMBL/GenBank/DDBJ databases">
        <title>A chromosome-level genome assembly of Gray's grenadier anchovy, Coilia grayii.</title>
        <authorList>
            <person name="Fu Z."/>
        </authorList>
    </citation>
    <scope>NUCLEOTIDE SEQUENCE [LARGE SCALE GENOMIC DNA]</scope>
    <source>
        <strain evidence="3">G4</strain>
        <tissue evidence="3">Muscle</tissue>
    </source>
</reference>
<feature type="compositionally biased region" description="Gly residues" evidence="1">
    <location>
        <begin position="284"/>
        <end position="297"/>
    </location>
</feature>
<dbReference type="InterPro" id="IPR052675">
    <property type="entry name" value="ZnF_transloc-Spindlin_int"/>
</dbReference>
<dbReference type="PANTHER" id="PTHR34589:SF2">
    <property type="entry name" value="ZINC FINGER TRANSLOCATION-ASSOCIATED PROTEIN"/>
    <property type="match status" value="1"/>
</dbReference>
<feature type="compositionally biased region" description="Basic residues" evidence="1">
    <location>
        <begin position="505"/>
        <end position="517"/>
    </location>
</feature>
<feature type="region of interest" description="Disordered" evidence="1">
    <location>
        <begin position="263"/>
        <end position="316"/>
    </location>
</feature>
<protein>
    <recommendedName>
        <fullName evidence="2">C2H2-type domain-containing protein</fullName>
    </recommendedName>
</protein>
<name>A0ABD1IWQ4_9TELE</name>
<evidence type="ECO:0000313" key="4">
    <source>
        <dbReference type="Proteomes" id="UP001591681"/>
    </source>
</evidence>
<evidence type="ECO:0000256" key="1">
    <source>
        <dbReference type="SAM" id="MobiDB-lite"/>
    </source>
</evidence>
<feature type="domain" description="C2H2-type" evidence="2">
    <location>
        <begin position="542"/>
        <end position="567"/>
    </location>
</feature>